<accession>A0A1N6HBI6</accession>
<dbReference type="RefSeq" id="WP_143197466.1">
    <property type="nucleotide sequence ID" value="NZ_FSRA01000001.1"/>
</dbReference>
<organism evidence="1 2">
    <name type="scientific">Chitinophaga niabensis</name>
    <dbReference type="NCBI Taxonomy" id="536979"/>
    <lineage>
        <taxon>Bacteria</taxon>
        <taxon>Pseudomonadati</taxon>
        <taxon>Bacteroidota</taxon>
        <taxon>Chitinophagia</taxon>
        <taxon>Chitinophagales</taxon>
        <taxon>Chitinophagaceae</taxon>
        <taxon>Chitinophaga</taxon>
    </lineage>
</organism>
<reference evidence="1 2" key="1">
    <citation type="submission" date="2016-11" db="EMBL/GenBank/DDBJ databases">
        <authorList>
            <person name="Jaros S."/>
            <person name="Januszkiewicz K."/>
            <person name="Wedrychowicz H."/>
        </authorList>
    </citation>
    <scope>NUCLEOTIDE SEQUENCE [LARGE SCALE GENOMIC DNA]</scope>
    <source>
        <strain evidence="1 2">DSM 24787</strain>
    </source>
</reference>
<sequence>MTPHINVHLRDGASQLQRLMAELQDGFVKVDERSLEELLTFAKQYAKSVLYFDHLPPNVNKVNGDWTDFFNFDPKQLLEQLSTRDNIEPHLALYLTFLQLIQTLQEQANGFTQNHLDFYYRNVLNLQPLKGRADEVHVVFELARTATEQFLAAGTTLDGGKDDTGTKRLYKLDNDIVVNTALITDLRSTYVPEDKVDEVHYANVANSQDGLGGKLPPEDQSWSAFGREADTDRKLPALPVQKTGFALASQVLEMKEGDRIVTVEITLAIDSSFNLTEANKLGANALEIFYSGEKGWIGPNAATLKFSAITGSTQRVKMEITDGGLNRSVPAVTAYNAALLGKDFNTQQPLMQVLFTQTTSGKLRKMLLKSTVVNTRMKVAVNGVTTLQLQNDMGLLDPKKAFMPFGPIPVKGASFYVGYEEVLQKNIDQFSFDVSWQGAPESFRAHYDNYFERDALYRIAARSINTDIRIAGSVLNDSLTVLNDNNPISNNDYFTAKIAVKGQSNNINTKLFGNNATEDVRWPLGGAPAATSIPSSYKILSNTFKSYYTDQKLVLASPNFYSYSNVGLGISNWWKLPLLNLVNPVKPVDTTKGFARITLDKDFFHKKYPGVFATRMREEVPEDQLPLEPYTPLIKTFSLNYTASTSVVNVNDINFSAFNTRELQFFHADVFGVAEQHGYLKDNFNKLLKLNNTNVFLLPQHPVGGAFYIGLDKVEYGQSVSCLFQLAEGSADPEADTQDVQWSILCSNEWRSFRPEELLMDHTNHLLRSGIIKWAIPAEASKDNTLFPAGKLWIRGQVKDPMAVCRFIQLHTQAVKATFVQGTGTAVMNVLAAGTISKLSDKLASIKKVEQPYGSDNGQLPENNVQFQTRVSERLRHKQRAVMAWDYERMVLQQFPEVYKVKCLQHSAAGTDSCCAGQSPGHVAIIVVPDLRNRNAINPLEPKVSKDTLVSIQDYLQAHTGMFVTLHVENPHYEKVILDFKVRFKTLGDTGYYKKLLNEEIKQFLSPWAFSASKDIAFGGAARKSVLLNFIDGRDYVDFVTDCNMYHQVGNKKSGNVNEIIVSDPRAILVSGNAHTINDYTLQDVCT</sequence>
<name>A0A1N6HBI6_9BACT</name>
<keyword evidence="2" id="KW-1185">Reference proteome</keyword>
<proteinExistence type="predicted"/>
<dbReference type="Proteomes" id="UP000185003">
    <property type="component" value="Unassembled WGS sequence"/>
</dbReference>
<dbReference type="AlphaFoldDB" id="A0A1N6HBI6"/>
<dbReference type="EMBL" id="FSRA01000001">
    <property type="protein sequence ID" value="SIO17116.1"/>
    <property type="molecule type" value="Genomic_DNA"/>
</dbReference>
<dbReference type="STRING" id="536979.SAMN04488055_3285"/>
<evidence type="ECO:0000313" key="2">
    <source>
        <dbReference type="Proteomes" id="UP000185003"/>
    </source>
</evidence>
<protein>
    <submittedName>
        <fullName evidence="1">Baseplate J-like protein</fullName>
    </submittedName>
</protein>
<evidence type="ECO:0000313" key="1">
    <source>
        <dbReference type="EMBL" id="SIO17116.1"/>
    </source>
</evidence>
<dbReference type="OrthoDB" id="9762853at2"/>
<gene>
    <name evidence="1" type="ORF">SAMN04488055_3285</name>
</gene>